<gene>
    <name evidence="1" type="ORF">D4Z93_02985</name>
</gene>
<organism evidence="1 2">
    <name type="scientific">Clostridium fermenticellae</name>
    <dbReference type="NCBI Taxonomy" id="2068654"/>
    <lineage>
        <taxon>Bacteria</taxon>
        <taxon>Bacillati</taxon>
        <taxon>Bacillota</taxon>
        <taxon>Clostridia</taxon>
        <taxon>Eubacteriales</taxon>
        <taxon>Clostridiaceae</taxon>
        <taxon>Clostridium</taxon>
    </lineage>
</organism>
<dbReference type="EMBL" id="CP032416">
    <property type="protein sequence ID" value="AYD39560.1"/>
    <property type="molecule type" value="Genomic_DNA"/>
</dbReference>
<dbReference type="AlphaFoldDB" id="A0A386H1L2"/>
<protein>
    <submittedName>
        <fullName evidence="1">C_GCAxxG_C_C family protein</fullName>
    </submittedName>
</protein>
<dbReference type="InterPro" id="IPR010181">
    <property type="entry name" value="CGCAxxGCC_motif"/>
</dbReference>
<reference evidence="1 2" key="1">
    <citation type="journal article" date="2019" name="Int. J. Syst. Evol. Microbiol.">
        <title>Clostridium fermenticellae sp. nov., isolated from the mud in a fermentation cellar for the production of the Chinese liquor, baijiu.</title>
        <authorList>
            <person name="Xu P.X."/>
            <person name="Chai L.J."/>
            <person name="Qiu T."/>
            <person name="Zhang X.J."/>
            <person name="Lu Z.M."/>
            <person name="Xiao C."/>
            <person name="Wang S.T."/>
            <person name="Shen C.H."/>
            <person name="Shi J.S."/>
            <person name="Xu Z.H."/>
        </authorList>
    </citation>
    <scope>NUCLEOTIDE SEQUENCE [LARGE SCALE GENOMIC DNA]</scope>
    <source>
        <strain evidence="1 2">JN500901</strain>
    </source>
</reference>
<dbReference type="Proteomes" id="UP000266301">
    <property type="component" value="Chromosome"/>
</dbReference>
<sequence length="143" mass="15675">MGKSEYAIDSFNRGLNCCQSVLSVFSENLGLDKQTALKIASGFGGGMCQGNVCGAVTGAIMVLNLKYGNSKPEDGEAKEKTYHVIREFSKKFEDMNGSIMCNDLLGIDLKHEENRTIARQKGLFKEKCPKCVEDAINILETIL</sequence>
<dbReference type="RefSeq" id="WP_119970312.1">
    <property type="nucleotide sequence ID" value="NZ_CP032416.1"/>
</dbReference>
<dbReference type="InterPro" id="IPR036280">
    <property type="entry name" value="Multihaem_cyt_sf"/>
</dbReference>
<dbReference type="NCBIfam" id="TIGR01909">
    <property type="entry name" value="C_GCAxxG_C_C"/>
    <property type="match status" value="1"/>
</dbReference>
<dbReference type="OrthoDB" id="9791535at2"/>
<dbReference type="KEGG" id="cfer:D4Z93_02985"/>
<dbReference type="SUPFAM" id="SSF48695">
    <property type="entry name" value="Multiheme cytochromes"/>
    <property type="match status" value="1"/>
</dbReference>
<accession>A0A386H1L2</accession>
<name>A0A386H1L2_9CLOT</name>
<keyword evidence="2" id="KW-1185">Reference proteome</keyword>
<dbReference type="Pfam" id="PF09719">
    <property type="entry name" value="C_GCAxxG_C_C"/>
    <property type="match status" value="1"/>
</dbReference>
<evidence type="ECO:0000313" key="1">
    <source>
        <dbReference type="EMBL" id="AYD39560.1"/>
    </source>
</evidence>
<evidence type="ECO:0000313" key="2">
    <source>
        <dbReference type="Proteomes" id="UP000266301"/>
    </source>
</evidence>
<proteinExistence type="predicted"/>